<dbReference type="EMBL" id="VOAH01000005">
    <property type="protein sequence ID" value="TVP40943.1"/>
    <property type="molecule type" value="Genomic_DNA"/>
</dbReference>
<comment type="caution">
    <text evidence="2">The sequence shown here is derived from an EMBL/GenBank/DDBJ whole genome shotgun (WGS) entry which is preliminary data.</text>
</comment>
<dbReference type="Proteomes" id="UP000315289">
    <property type="component" value="Unassembled WGS sequence"/>
</dbReference>
<evidence type="ECO:0000256" key="1">
    <source>
        <dbReference type="SAM" id="Phobius"/>
    </source>
</evidence>
<evidence type="ECO:0000313" key="3">
    <source>
        <dbReference type="Proteomes" id="UP000315289"/>
    </source>
</evidence>
<organism evidence="2 3">
    <name type="scientific">Candidatus Nitrosocosmicus arcticus</name>
    <dbReference type="NCBI Taxonomy" id="2035267"/>
    <lineage>
        <taxon>Archaea</taxon>
        <taxon>Nitrososphaerota</taxon>
        <taxon>Nitrososphaeria</taxon>
        <taxon>Nitrososphaerales</taxon>
        <taxon>Nitrososphaeraceae</taxon>
        <taxon>Candidatus Nitrosocosmicus</taxon>
    </lineage>
</organism>
<keyword evidence="1" id="KW-0472">Membrane</keyword>
<protein>
    <submittedName>
        <fullName evidence="2">Uncharacterized protein</fullName>
    </submittedName>
</protein>
<proteinExistence type="predicted"/>
<feature type="transmembrane region" description="Helical" evidence="1">
    <location>
        <begin position="28"/>
        <end position="54"/>
    </location>
</feature>
<sequence>MNCLVFVYNTGLLPVAAGTLVPIMIVSIFGWLTIIAGLAMAMSPVTVVTNFLLLGKYTLRKRNT</sequence>
<dbReference type="AlphaFoldDB" id="A0A557SWG5"/>
<accession>A0A557SWG5</accession>
<keyword evidence="1" id="KW-1133">Transmembrane helix</keyword>
<reference evidence="2 3" key="1">
    <citation type="journal article" date="2019" name="Front. Microbiol.">
        <title>Ammonia Oxidation by the Arctic Terrestrial Thaumarchaeote Candidatus Nitrosocosmicus arcticus Is Stimulated by Increasing Temperatures.</title>
        <authorList>
            <person name="Alves R.J.E."/>
            <person name="Kerou M."/>
            <person name="Zappe A."/>
            <person name="Bittner R."/>
            <person name="Abby S.S."/>
            <person name="Schmidt H.A."/>
            <person name="Pfeifer K."/>
            <person name="Schleper C."/>
        </authorList>
    </citation>
    <scope>NUCLEOTIDE SEQUENCE [LARGE SCALE GENOMIC DNA]</scope>
    <source>
        <strain evidence="2 3">Kfb</strain>
    </source>
</reference>
<gene>
    <name evidence="2" type="ORF">NARC_50124</name>
</gene>
<keyword evidence="1" id="KW-0812">Transmembrane</keyword>
<evidence type="ECO:0000313" key="2">
    <source>
        <dbReference type="EMBL" id="TVP40943.1"/>
    </source>
</evidence>
<name>A0A557SWG5_9ARCH</name>
<keyword evidence="3" id="KW-1185">Reference proteome</keyword>